<dbReference type="PANTHER" id="PTHR43722">
    <property type="entry name" value="PROLINE IMINOPEPTIDASE"/>
    <property type="match status" value="1"/>
</dbReference>
<dbReference type="PRINTS" id="PR00111">
    <property type="entry name" value="ABHYDROLASE"/>
</dbReference>
<keyword evidence="13" id="KW-1185">Reference proteome</keyword>
<proteinExistence type="inferred from homology"/>
<dbReference type="EC" id="3.4.11.5" evidence="8 10"/>
<feature type="active site" description="Nucleophile" evidence="9">
    <location>
        <position position="115"/>
    </location>
</feature>
<evidence type="ECO:0000256" key="9">
    <source>
        <dbReference type="PIRSR" id="PIRSR006431-1"/>
    </source>
</evidence>
<evidence type="ECO:0000256" key="4">
    <source>
        <dbReference type="ARBA" id="ARBA00022438"/>
    </source>
</evidence>
<sequence length="320" mass="35635">MADLYPEIEPNETGMLDTGDGNRIYWEESGNSDGKPVVFLHGGPGGGTSPLHRRLFDPEKYRIILFDQRGCGKSTPHASAPDADLSTNTTQHLIADMEKLRVRVDADRWQVFGGSWGSTLALAYAEQYPERVSELIVRGIFTLRDSEINWFYQQGASAVFPDFWEKYVAPVPESERGDFVGAYNRLLSDPDPEVHIPAAIAWTVWEQSTIRLHPDTEAIAASEADREHAVAFARIENHYFINRGWLEPNQLIANAGRLKGIPGVIVQGRYDMCTPPTTAWDLHKAWPEAEFTMVPDAGHAVTEPGILSALIEATDRFANS</sequence>
<dbReference type="PIRSF" id="PIRSF006431">
    <property type="entry name" value="Pept_S33"/>
    <property type="match status" value="1"/>
</dbReference>
<dbReference type="RefSeq" id="WP_167150703.1">
    <property type="nucleotide sequence ID" value="NZ_JAAMOX010000002.1"/>
</dbReference>
<evidence type="ECO:0000313" key="13">
    <source>
        <dbReference type="Proteomes" id="UP000541033"/>
    </source>
</evidence>
<feature type="active site" description="Proton donor" evidence="9">
    <location>
        <position position="299"/>
    </location>
</feature>
<evidence type="ECO:0000256" key="5">
    <source>
        <dbReference type="ARBA" id="ARBA00022490"/>
    </source>
</evidence>
<dbReference type="InterPro" id="IPR002410">
    <property type="entry name" value="Peptidase_S33"/>
</dbReference>
<dbReference type="EMBL" id="JAAMOX010000002">
    <property type="protein sequence ID" value="NIH54313.1"/>
    <property type="molecule type" value="Genomic_DNA"/>
</dbReference>
<evidence type="ECO:0000259" key="11">
    <source>
        <dbReference type="Pfam" id="PF00561"/>
    </source>
</evidence>
<feature type="active site" evidence="9">
    <location>
        <position position="271"/>
    </location>
</feature>
<dbReference type="NCBIfam" id="TIGR01249">
    <property type="entry name" value="pro_imino_pep_1"/>
    <property type="match status" value="1"/>
</dbReference>
<dbReference type="Gene3D" id="3.40.50.1820">
    <property type="entry name" value="alpha/beta hydrolase"/>
    <property type="match status" value="1"/>
</dbReference>
<dbReference type="Proteomes" id="UP000541033">
    <property type="component" value="Unassembled WGS sequence"/>
</dbReference>
<dbReference type="InterPro" id="IPR005944">
    <property type="entry name" value="Pro_iminopeptidase"/>
</dbReference>
<feature type="domain" description="AB hydrolase-1" evidence="11">
    <location>
        <begin position="35"/>
        <end position="301"/>
    </location>
</feature>
<dbReference type="GO" id="GO:0005737">
    <property type="term" value="C:cytoplasm"/>
    <property type="evidence" value="ECO:0007669"/>
    <property type="project" value="UniProtKB-SubCell"/>
</dbReference>
<organism evidence="12 13">
    <name type="scientific">Lysinibacter cavernae</name>
    <dbReference type="NCBI Taxonomy" id="1640652"/>
    <lineage>
        <taxon>Bacteria</taxon>
        <taxon>Bacillati</taxon>
        <taxon>Actinomycetota</taxon>
        <taxon>Actinomycetes</taxon>
        <taxon>Micrococcales</taxon>
        <taxon>Microbacteriaceae</taxon>
        <taxon>Lysinibacter</taxon>
    </lineage>
</organism>
<keyword evidence="7 8" id="KW-0378">Hydrolase</keyword>
<dbReference type="GO" id="GO:0006508">
    <property type="term" value="P:proteolysis"/>
    <property type="evidence" value="ECO:0007669"/>
    <property type="project" value="UniProtKB-KW"/>
</dbReference>
<protein>
    <recommendedName>
        <fullName evidence="8 10">Proline iminopeptidase</fullName>
        <shortName evidence="8">PIP</shortName>
        <ecNumber evidence="8 10">3.4.11.5</ecNumber>
    </recommendedName>
    <alternativeName>
        <fullName evidence="8">Prolyl aminopeptidase</fullName>
    </alternativeName>
</protein>
<dbReference type="InterPro" id="IPR000073">
    <property type="entry name" value="AB_hydrolase_1"/>
</dbReference>
<dbReference type="PRINTS" id="PR00793">
    <property type="entry name" value="PROAMNOPTASE"/>
</dbReference>
<comment type="subcellular location">
    <subcellularLocation>
        <location evidence="2 8">Cytoplasm</location>
    </subcellularLocation>
</comment>
<evidence type="ECO:0000313" key="12">
    <source>
        <dbReference type="EMBL" id="NIH54313.1"/>
    </source>
</evidence>
<comment type="caution">
    <text evidence="12">The sequence shown here is derived from an EMBL/GenBank/DDBJ whole genome shotgun (WGS) entry which is preliminary data.</text>
</comment>
<keyword evidence="6 8" id="KW-0645">Protease</keyword>
<evidence type="ECO:0000256" key="8">
    <source>
        <dbReference type="PIRNR" id="PIRNR006431"/>
    </source>
</evidence>
<keyword evidence="4 8" id="KW-0031">Aminopeptidase</keyword>
<dbReference type="Pfam" id="PF00561">
    <property type="entry name" value="Abhydrolase_1"/>
    <property type="match status" value="1"/>
</dbReference>
<evidence type="ECO:0000256" key="1">
    <source>
        <dbReference type="ARBA" id="ARBA00001585"/>
    </source>
</evidence>
<comment type="similarity">
    <text evidence="3 8 10">Belongs to the peptidase S33 family.</text>
</comment>
<keyword evidence="5 8" id="KW-0963">Cytoplasm</keyword>
<name>A0A7X5R268_9MICO</name>
<dbReference type="SUPFAM" id="SSF53474">
    <property type="entry name" value="alpha/beta-Hydrolases"/>
    <property type="match status" value="1"/>
</dbReference>
<dbReference type="AlphaFoldDB" id="A0A7X5R268"/>
<evidence type="ECO:0000256" key="7">
    <source>
        <dbReference type="ARBA" id="ARBA00022801"/>
    </source>
</evidence>
<dbReference type="InterPro" id="IPR029058">
    <property type="entry name" value="AB_hydrolase_fold"/>
</dbReference>
<dbReference type="GO" id="GO:0004177">
    <property type="term" value="F:aminopeptidase activity"/>
    <property type="evidence" value="ECO:0007669"/>
    <property type="project" value="UniProtKB-UniRule"/>
</dbReference>
<comment type="catalytic activity">
    <reaction evidence="1 8 10">
        <text>Release of N-terminal proline from a peptide.</text>
        <dbReference type="EC" id="3.4.11.5"/>
    </reaction>
</comment>
<evidence type="ECO:0000256" key="6">
    <source>
        <dbReference type="ARBA" id="ARBA00022670"/>
    </source>
</evidence>
<evidence type="ECO:0000256" key="10">
    <source>
        <dbReference type="RuleBase" id="RU003421"/>
    </source>
</evidence>
<accession>A0A7X5R268</accession>
<dbReference type="PANTHER" id="PTHR43722:SF1">
    <property type="entry name" value="PROLINE IMINOPEPTIDASE"/>
    <property type="match status" value="1"/>
</dbReference>
<reference evidence="12 13" key="1">
    <citation type="submission" date="2020-02" db="EMBL/GenBank/DDBJ databases">
        <title>Sequencing the genomes of 1000 actinobacteria strains.</title>
        <authorList>
            <person name="Klenk H.-P."/>
        </authorList>
    </citation>
    <scope>NUCLEOTIDE SEQUENCE [LARGE SCALE GENOMIC DNA]</scope>
    <source>
        <strain evidence="12 13">DSM 27960</strain>
    </source>
</reference>
<evidence type="ECO:0000256" key="3">
    <source>
        <dbReference type="ARBA" id="ARBA00010088"/>
    </source>
</evidence>
<gene>
    <name evidence="12" type="ORF">FHX76_002209</name>
</gene>
<evidence type="ECO:0000256" key="2">
    <source>
        <dbReference type="ARBA" id="ARBA00004496"/>
    </source>
</evidence>